<dbReference type="Proteomes" id="UP001234178">
    <property type="component" value="Unassembled WGS sequence"/>
</dbReference>
<evidence type="ECO:0000313" key="2">
    <source>
        <dbReference type="EMBL" id="KAK4013835.1"/>
    </source>
</evidence>
<proteinExistence type="predicted"/>
<comment type="caution">
    <text evidence="2">The sequence shown here is derived from an EMBL/GenBank/DDBJ whole genome shotgun (WGS) entry which is preliminary data.</text>
</comment>
<keyword evidence="3" id="KW-1185">Reference proteome</keyword>
<dbReference type="EMBL" id="JAOYFB010000004">
    <property type="protein sequence ID" value="KAK4013835.1"/>
    <property type="molecule type" value="Genomic_DNA"/>
</dbReference>
<protein>
    <submittedName>
        <fullName evidence="2">Uncharacterized protein</fullName>
    </submittedName>
</protein>
<evidence type="ECO:0000256" key="1">
    <source>
        <dbReference type="SAM" id="MobiDB-lite"/>
    </source>
</evidence>
<feature type="region of interest" description="Disordered" evidence="1">
    <location>
        <begin position="211"/>
        <end position="271"/>
    </location>
</feature>
<organism evidence="2 3">
    <name type="scientific">Daphnia magna</name>
    <dbReference type="NCBI Taxonomy" id="35525"/>
    <lineage>
        <taxon>Eukaryota</taxon>
        <taxon>Metazoa</taxon>
        <taxon>Ecdysozoa</taxon>
        <taxon>Arthropoda</taxon>
        <taxon>Crustacea</taxon>
        <taxon>Branchiopoda</taxon>
        <taxon>Diplostraca</taxon>
        <taxon>Cladocera</taxon>
        <taxon>Anomopoda</taxon>
        <taxon>Daphniidae</taxon>
        <taxon>Daphnia</taxon>
    </lineage>
</organism>
<accession>A0ABQ9ZLL0</accession>
<name>A0ABQ9ZLL0_9CRUS</name>
<sequence length="324" mass="36655">MTEENAATSVALLATELVTSRLRHFTSVVNILVHRPGNSSFVLIFAIRLFAWPFIPGYPGSSFEHFNQEKNSAAAKLKKKLIRKGIRQERYRFQHLKDREPAYRETASETTARLIAQRNPTKDMQAVILPTPQLPTPELLPKIPAYLKVAEFILSSAPINPPSPFRPSVEPIASLQATDPTTSRIRLDYFRPATGREIDIQPPEPPEALRAALAESSQSRWKTGPRLADFISPPSPKKLRFYRPYSPRPVEQLPDPQTPPGVPESEPDDFIPNLADCEVRSEVGETEEPVPAEPEQPVRSWRIRNTRTQIVRTVTSRQLFRKTD</sequence>
<evidence type="ECO:0000313" key="3">
    <source>
        <dbReference type="Proteomes" id="UP001234178"/>
    </source>
</evidence>
<reference evidence="2 3" key="1">
    <citation type="journal article" date="2023" name="Nucleic Acids Res.">
        <title>The hologenome of Daphnia magna reveals possible DNA methylation and microbiome-mediated evolution of the host genome.</title>
        <authorList>
            <person name="Chaturvedi A."/>
            <person name="Li X."/>
            <person name="Dhandapani V."/>
            <person name="Marshall H."/>
            <person name="Kissane S."/>
            <person name="Cuenca-Cambronero M."/>
            <person name="Asole G."/>
            <person name="Calvet F."/>
            <person name="Ruiz-Romero M."/>
            <person name="Marangio P."/>
            <person name="Guigo R."/>
            <person name="Rago D."/>
            <person name="Mirbahai L."/>
            <person name="Eastwood N."/>
            <person name="Colbourne J.K."/>
            <person name="Zhou J."/>
            <person name="Mallon E."/>
            <person name="Orsini L."/>
        </authorList>
    </citation>
    <scope>NUCLEOTIDE SEQUENCE [LARGE SCALE GENOMIC DNA]</scope>
    <source>
        <strain evidence="2">LRV0_1</strain>
    </source>
</reference>
<feature type="compositionally biased region" description="Low complexity" evidence="1">
    <location>
        <begin position="211"/>
        <end position="220"/>
    </location>
</feature>
<feature type="region of interest" description="Disordered" evidence="1">
    <location>
        <begin position="280"/>
        <end position="299"/>
    </location>
</feature>
<gene>
    <name evidence="2" type="ORF">OUZ56_026388</name>
</gene>